<reference evidence="1 2" key="1">
    <citation type="submission" date="2017-09" db="EMBL/GenBank/DDBJ databases">
        <title>Complete genome sequence of Oxytococcus suis strain ZY16052.</title>
        <authorList>
            <person name="Li F."/>
        </authorList>
    </citation>
    <scope>NUCLEOTIDE SEQUENCE [LARGE SCALE GENOMIC DNA]</scope>
    <source>
        <strain evidence="1 2">ZY16052</strain>
    </source>
</reference>
<protein>
    <submittedName>
        <fullName evidence="1">Uncharacterized protein</fullName>
    </submittedName>
</protein>
<organism evidence="1 2">
    <name type="scientific">Suicoccus acidiformans</name>
    <dbReference type="NCBI Taxonomy" id="2036206"/>
    <lineage>
        <taxon>Bacteria</taxon>
        <taxon>Bacillati</taxon>
        <taxon>Bacillota</taxon>
        <taxon>Bacilli</taxon>
        <taxon>Lactobacillales</taxon>
        <taxon>Aerococcaceae</taxon>
        <taxon>Suicoccus</taxon>
    </lineage>
</organism>
<dbReference type="AlphaFoldDB" id="A0A347WLV9"/>
<gene>
    <name evidence="1" type="ORF">CL176_08660</name>
</gene>
<keyword evidence="2" id="KW-1185">Reference proteome</keyword>
<sequence length="162" mass="19368">MNMDDFLEEMGPHILAFMELDYLFHNDPNYLLDFLSHHSGERLCDLTEVNLLELSPIMAPMHHFSNMYTIGKTQDKETILLEVLFFPEEHYRNYGPYDSFWHYDVLQRKFLTELMQFIAEDAKQSKPTAPYHFDRIISIHLNKYAEKLAEQQINVHIYKAHK</sequence>
<accession>A0A347WLV9</accession>
<dbReference type="EMBL" id="CP023434">
    <property type="protein sequence ID" value="AXY26066.1"/>
    <property type="molecule type" value="Genomic_DNA"/>
</dbReference>
<dbReference type="Proteomes" id="UP000263232">
    <property type="component" value="Chromosome"/>
</dbReference>
<name>A0A347WLV9_9LACT</name>
<dbReference type="KEGG" id="abae:CL176_08660"/>
<evidence type="ECO:0000313" key="2">
    <source>
        <dbReference type="Proteomes" id="UP000263232"/>
    </source>
</evidence>
<proteinExistence type="predicted"/>
<evidence type="ECO:0000313" key="1">
    <source>
        <dbReference type="EMBL" id="AXY26066.1"/>
    </source>
</evidence>